<dbReference type="EMBL" id="ML978721">
    <property type="protein sequence ID" value="KAF2087085.1"/>
    <property type="molecule type" value="Genomic_DNA"/>
</dbReference>
<keyword evidence="4 9" id="KW-0812">Transmembrane</keyword>
<gene>
    <name evidence="11" type="ORF">K490DRAFT_42438</name>
</gene>
<dbReference type="GO" id="GO:0016020">
    <property type="term" value="C:membrane"/>
    <property type="evidence" value="ECO:0007669"/>
    <property type="project" value="UniProtKB-SubCell"/>
</dbReference>
<evidence type="ECO:0000256" key="4">
    <source>
        <dbReference type="ARBA" id="ARBA00022692"/>
    </source>
</evidence>
<dbReference type="InterPro" id="IPR029481">
    <property type="entry name" value="ABC_trans_N"/>
</dbReference>
<reference evidence="11" key="1">
    <citation type="journal article" date="2020" name="Stud. Mycol.">
        <title>101 Dothideomycetes genomes: a test case for predicting lifestyles and emergence of pathogens.</title>
        <authorList>
            <person name="Haridas S."/>
            <person name="Albert R."/>
            <person name="Binder M."/>
            <person name="Bloem J."/>
            <person name="Labutti K."/>
            <person name="Salamov A."/>
            <person name="Andreopoulos B."/>
            <person name="Baker S."/>
            <person name="Barry K."/>
            <person name="Bills G."/>
            <person name="Bluhm B."/>
            <person name="Cannon C."/>
            <person name="Castanera R."/>
            <person name="Culley D."/>
            <person name="Daum C."/>
            <person name="Ezra D."/>
            <person name="Gonzalez J."/>
            <person name="Henrissat B."/>
            <person name="Kuo A."/>
            <person name="Liang C."/>
            <person name="Lipzen A."/>
            <person name="Lutzoni F."/>
            <person name="Magnuson J."/>
            <person name="Mondo S."/>
            <person name="Nolan M."/>
            <person name="Ohm R."/>
            <person name="Pangilinan J."/>
            <person name="Park H.-J."/>
            <person name="Ramirez L."/>
            <person name="Alfaro M."/>
            <person name="Sun H."/>
            <person name="Tritt A."/>
            <person name="Yoshinaga Y."/>
            <person name="Zwiers L.-H."/>
            <person name="Turgeon B."/>
            <person name="Goodwin S."/>
            <person name="Spatafora J."/>
            <person name="Crous P."/>
            <person name="Grigoriev I."/>
        </authorList>
    </citation>
    <scope>NUCLEOTIDE SEQUENCE</scope>
    <source>
        <strain evidence="11">CBS 121410</strain>
    </source>
</reference>
<feature type="transmembrane region" description="Helical" evidence="9">
    <location>
        <begin position="708"/>
        <end position="725"/>
    </location>
</feature>
<evidence type="ECO:0000256" key="6">
    <source>
        <dbReference type="ARBA" id="ARBA00022840"/>
    </source>
</evidence>
<dbReference type="InterPro" id="IPR003439">
    <property type="entry name" value="ABC_transporter-like_ATP-bd"/>
</dbReference>
<dbReference type="GO" id="GO:0140359">
    <property type="term" value="F:ABC-type transporter activity"/>
    <property type="evidence" value="ECO:0007669"/>
    <property type="project" value="InterPro"/>
</dbReference>
<dbReference type="Pfam" id="PF14510">
    <property type="entry name" value="ABC_trans_N"/>
    <property type="match status" value="1"/>
</dbReference>
<dbReference type="InterPro" id="IPR013525">
    <property type="entry name" value="ABC2_TM"/>
</dbReference>
<dbReference type="PROSITE" id="PS50893">
    <property type="entry name" value="ABC_TRANSPORTER_2"/>
    <property type="match status" value="2"/>
</dbReference>
<evidence type="ECO:0000256" key="8">
    <source>
        <dbReference type="ARBA" id="ARBA00023136"/>
    </source>
</evidence>
<evidence type="ECO:0000256" key="1">
    <source>
        <dbReference type="ARBA" id="ARBA00004141"/>
    </source>
</evidence>
<dbReference type="PROSITE" id="PS00211">
    <property type="entry name" value="ABC_TRANSPORTER_1"/>
    <property type="match status" value="1"/>
</dbReference>
<keyword evidence="3" id="KW-0813">Transport</keyword>
<dbReference type="InterPro" id="IPR034001">
    <property type="entry name" value="ABCG_PDR_1"/>
</dbReference>
<keyword evidence="7 9" id="KW-1133">Transmembrane helix</keyword>
<dbReference type="Pfam" id="PF19055">
    <property type="entry name" value="ABC2_membrane_7"/>
    <property type="match status" value="1"/>
</dbReference>
<keyword evidence="8 9" id="KW-0472">Membrane</keyword>
<keyword evidence="5" id="KW-0547">Nucleotide-binding</keyword>
<feature type="transmembrane region" description="Helical" evidence="9">
    <location>
        <begin position="1240"/>
        <end position="1260"/>
    </location>
</feature>
<dbReference type="Gene3D" id="3.40.50.300">
    <property type="entry name" value="P-loop containing nucleotide triphosphate hydrolases"/>
    <property type="match status" value="2"/>
</dbReference>
<feature type="transmembrane region" description="Helical" evidence="9">
    <location>
        <begin position="1121"/>
        <end position="1142"/>
    </location>
</feature>
<dbReference type="FunFam" id="3.40.50.300:FF:000881">
    <property type="entry name" value="ABC multidrug transporter A-1"/>
    <property type="match status" value="1"/>
</dbReference>
<dbReference type="InterPro" id="IPR010929">
    <property type="entry name" value="PDR_CDR_ABC"/>
</dbReference>
<name>A0A9P4HSC0_9PEZI</name>
<keyword evidence="6" id="KW-0067">ATP-binding</keyword>
<accession>A0A9P4HSC0</accession>
<evidence type="ECO:0000256" key="9">
    <source>
        <dbReference type="SAM" id="Phobius"/>
    </source>
</evidence>
<evidence type="ECO:0000256" key="7">
    <source>
        <dbReference type="ARBA" id="ARBA00022989"/>
    </source>
</evidence>
<keyword evidence="12" id="KW-1185">Reference proteome</keyword>
<dbReference type="CDD" id="cd03232">
    <property type="entry name" value="ABCG_PDR_domain2"/>
    <property type="match status" value="1"/>
</dbReference>
<dbReference type="Proteomes" id="UP000799776">
    <property type="component" value="Unassembled WGS sequence"/>
</dbReference>
<comment type="subcellular location">
    <subcellularLocation>
        <location evidence="1">Membrane</location>
        <topology evidence="1">Multi-pass membrane protein</topology>
    </subcellularLocation>
</comment>
<evidence type="ECO:0000313" key="11">
    <source>
        <dbReference type="EMBL" id="KAF2087085.1"/>
    </source>
</evidence>
<dbReference type="SUPFAM" id="SSF52540">
    <property type="entry name" value="P-loop containing nucleoside triphosphate hydrolases"/>
    <property type="match status" value="2"/>
</dbReference>
<comment type="similarity">
    <text evidence="2">Belongs to the ABC transporter superfamily. ABCG family. PDR (TC 3.A.1.205) subfamily.</text>
</comment>
<dbReference type="Pfam" id="PF01061">
    <property type="entry name" value="ABC2_membrane"/>
    <property type="match status" value="2"/>
</dbReference>
<feature type="transmembrane region" description="Helical" evidence="9">
    <location>
        <begin position="602"/>
        <end position="621"/>
    </location>
</feature>
<evidence type="ECO:0000313" key="12">
    <source>
        <dbReference type="Proteomes" id="UP000799776"/>
    </source>
</evidence>
<dbReference type="CDD" id="cd03233">
    <property type="entry name" value="ABCG_PDR_domain1"/>
    <property type="match status" value="1"/>
</dbReference>
<feature type="transmembrane region" description="Helical" evidence="9">
    <location>
        <begin position="462"/>
        <end position="482"/>
    </location>
</feature>
<dbReference type="GO" id="GO:0016887">
    <property type="term" value="F:ATP hydrolysis activity"/>
    <property type="evidence" value="ECO:0007669"/>
    <property type="project" value="InterPro"/>
</dbReference>
<dbReference type="InterPro" id="IPR017871">
    <property type="entry name" value="ABC_transporter-like_CS"/>
</dbReference>
<feature type="transmembrane region" description="Helical" evidence="9">
    <location>
        <begin position="569"/>
        <end position="590"/>
    </location>
</feature>
<dbReference type="OrthoDB" id="245989at2759"/>
<comment type="caution">
    <text evidence="11">The sequence shown here is derived from an EMBL/GenBank/DDBJ whole genome shotgun (WGS) entry which is preliminary data.</text>
</comment>
<protein>
    <submittedName>
        <fullName evidence="11">ABC transporter ABCl1</fullName>
    </submittedName>
</protein>
<feature type="transmembrane region" description="Helical" evidence="9">
    <location>
        <begin position="536"/>
        <end position="557"/>
    </location>
</feature>
<feature type="transmembrane region" description="Helical" evidence="9">
    <location>
        <begin position="1196"/>
        <end position="1220"/>
    </location>
</feature>
<feature type="transmembrane region" description="Helical" evidence="9">
    <location>
        <begin position="1394"/>
        <end position="1413"/>
    </location>
</feature>
<feature type="transmembrane region" description="Helical" evidence="9">
    <location>
        <begin position="1154"/>
        <end position="1175"/>
    </location>
</feature>
<evidence type="ECO:0000259" key="10">
    <source>
        <dbReference type="PROSITE" id="PS50893"/>
    </source>
</evidence>
<dbReference type="PANTHER" id="PTHR19241">
    <property type="entry name" value="ATP-BINDING CASSETTE TRANSPORTER"/>
    <property type="match status" value="1"/>
</dbReference>
<dbReference type="FunFam" id="3.40.50.300:FF:000054">
    <property type="entry name" value="ABC multidrug transporter atrF"/>
    <property type="match status" value="1"/>
</dbReference>
<dbReference type="InterPro" id="IPR043926">
    <property type="entry name" value="ABCG_dom"/>
</dbReference>
<proteinExistence type="inferred from homology"/>
<dbReference type="Pfam" id="PF00005">
    <property type="entry name" value="ABC_tran"/>
    <property type="match status" value="2"/>
</dbReference>
<organism evidence="11 12">
    <name type="scientific">Saccharata proteae CBS 121410</name>
    <dbReference type="NCBI Taxonomy" id="1314787"/>
    <lineage>
        <taxon>Eukaryota</taxon>
        <taxon>Fungi</taxon>
        <taxon>Dikarya</taxon>
        <taxon>Ascomycota</taxon>
        <taxon>Pezizomycotina</taxon>
        <taxon>Dothideomycetes</taxon>
        <taxon>Dothideomycetes incertae sedis</taxon>
        <taxon>Botryosphaeriales</taxon>
        <taxon>Saccharataceae</taxon>
        <taxon>Saccharata</taxon>
    </lineage>
</organism>
<dbReference type="Pfam" id="PF06422">
    <property type="entry name" value="PDR_CDR"/>
    <property type="match status" value="1"/>
</dbReference>
<evidence type="ECO:0000256" key="5">
    <source>
        <dbReference type="ARBA" id="ARBA00022741"/>
    </source>
</evidence>
<dbReference type="SMART" id="SM00382">
    <property type="entry name" value="AAA"/>
    <property type="match status" value="2"/>
</dbReference>
<dbReference type="GO" id="GO:0005524">
    <property type="term" value="F:ATP binding"/>
    <property type="evidence" value="ECO:0007669"/>
    <property type="project" value="UniProtKB-KW"/>
</dbReference>
<sequence length="1424" mass="158468">MATRYSKRYSSLPVYLDGGAANPFRAPEGSVLDPRSSGFSARQWAKAVLRMQLDEPDKQPPREAGVAFANLGVSGFGKEVETQRTVGTVWMGVVEGMRGLLGGGKRDGKRKKKILERFDGLVEPGEMLVVLGPPGSGCSTLLKTISGDTSGLVVDEESYINYQGISFQAMHKHFRGDAIYTAEQDVHFPQLTVGETLLFAAHARAPRNILGGVDRFQWAEHMRDVVMAMFGITHTLNTKVGDEYVRGVSGGERKRVSIAEATLSRAPLQCWDNSTRGLDSANALEFCRTLRVQTEVLGAAACVTIYQASQSAYDVFDKVTVLYEGRQIFFGRCDEARDYFVELGYDCPQRQTTADFLTSMTSPAERIVRPGFENKVPRTPDEFAAVWRSSLQYQRLLADIKRYDEKCAIGGEYMDKFVQSKMIHQAKLARTASPFTLSYDQQVWLCLWRCIRRLKADPSLTVTQLVANLITALILGSVFYNLSDDTSSFFQRGALLFFAILTNAFGSALEILTLYAQRPIVEKHSRLALYHPSAEAFASMLTDIPYKVLNCIVYNLTLYFMTNLRREPGAFFFFLLISFSLTLCMSMLFRTISSVSRTISQAMVPAVLLLLAIVIFTGFTIPTRYMLGWSRWINWIDPVAYGFEALMINEFHGRNFSCSAFVPPYPAVGAVNRICSVVGAEAGANEVNGDAYIGSAYQYYYANKWRDFGIIVAFICFFMATYLLSAEFIRAKKSKGEVLVFRRGQAPKHVAADDVEADALASRVHKKKDGGDAEVPAGVKRQTSIFHWQGLCYDIKTKDGEKRLLDNVDGWVKPGTLTALMGVSGAGKTTLLDTLAARTTVGVVSGEVLVDGLERNPNFQRSTGYVQQQDLHLQTTTVREALCFSALLRQPANVPRNEKLEYAEEVVRLLEMEEYADAIVGVPGEGLNVEQRRRLTIGVELAAKPRLLFLDEPTSGLDSQTSWAICDLIEKLAKNGQSVLCTIHQPSAMLFERFDRLLLLAEGGRTIYFGDMGPNSSSVIGYFEDKGAAACPENANPAEWLLEVIGAAPGSSTDIDWPRTWKESGEIDEVRRELGRLKEKLKPAMTDGEEEYREFSAPFGQQLVEVTKRVFQQYWRTPSYIYSKVAVCLLSALFIGFVFFQATNTIQGLQNQMFAIFMLMTIFSQLIQQLMPQFVAQRSLYEARERPSKAYSWPAFMLANIIVELPWNTLMAIFIFPVYYLIGLQRNALPTHTLNERGGLMFLLIWSMLLFTSTFGHLMIAGVETAEEGSNLVNLCLSLSLIFCGVLASPAAMPHFWMFMYRLSPFTYAISAILSTAVADTDVVCAANELLSFDPYPSNTTCGDYMAAYIKEAGGYLVNPDATSGCRFCTLGDTNAFLATIGAYLSDAWRNFGILWAYIGFNVAGALFLYWAVRVPKKGKGKMA</sequence>
<dbReference type="InterPro" id="IPR034003">
    <property type="entry name" value="ABCG_PDR_2"/>
</dbReference>
<feature type="domain" description="ABC transporter" evidence="10">
    <location>
        <begin position="80"/>
        <end position="349"/>
    </location>
</feature>
<feature type="domain" description="ABC transporter" evidence="10">
    <location>
        <begin position="786"/>
        <end position="1028"/>
    </location>
</feature>
<evidence type="ECO:0000256" key="2">
    <source>
        <dbReference type="ARBA" id="ARBA00006012"/>
    </source>
</evidence>
<dbReference type="InterPro" id="IPR027417">
    <property type="entry name" value="P-loop_NTPase"/>
</dbReference>
<feature type="transmembrane region" description="Helical" evidence="9">
    <location>
        <begin position="1272"/>
        <end position="1293"/>
    </location>
</feature>
<dbReference type="InterPro" id="IPR003593">
    <property type="entry name" value="AAA+_ATPase"/>
</dbReference>
<evidence type="ECO:0000256" key="3">
    <source>
        <dbReference type="ARBA" id="ARBA00022448"/>
    </source>
</evidence>
<feature type="transmembrane region" description="Helical" evidence="9">
    <location>
        <begin position="494"/>
        <end position="515"/>
    </location>
</feature>